<organism evidence="2 3">
    <name type="scientific">Calocera cornea HHB12733</name>
    <dbReference type="NCBI Taxonomy" id="1353952"/>
    <lineage>
        <taxon>Eukaryota</taxon>
        <taxon>Fungi</taxon>
        <taxon>Dikarya</taxon>
        <taxon>Basidiomycota</taxon>
        <taxon>Agaricomycotina</taxon>
        <taxon>Dacrymycetes</taxon>
        <taxon>Dacrymycetales</taxon>
        <taxon>Dacrymycetaceae</taxon>
        <taxon>Calocera</taxon>
    </lineage>
</organism>
<evidence type="ECO:0000313" key="2">
    <source>
        <dbReference type="EMBL" id="KZT62033.1"/>
    </source>
</evidence>
<dbReference type="PRINTS" id="PR00081">
    <property type="entry name" value="GDHRDH"/>
</dbReference>
<evidence type="ECO:0000256" key="1">
    <source>
        <dbReference type="ARBA" id="ARBA00023002"/>
    </source>
</evidence>
<dbReference type="GO" id="GO:0016491">
    <property type="term" value="F:oxidoreductase activity"/>
    <property type="evidence" value="ECO:0007669"/>
    <property type="project" value="UniProtKB-KW"/>
</dbReference>
<accession>A0A165JME4</accession>
<dbReference type="Gene3D" id="3.40.50.720">
    <property type="entry name" value="NAD(P)-binding Rossmann-like Domain"/>
    <property type="match status" value="1"/>
</dbReference>
<dbReference type="PANTHER" id="PTHR43157">
    <property type="entry name" value="PHOSPHATIDYLINOSITOL-GLYCAN BIOSYNTHESIS CLASS F PROTEIN-RELATED"/>
    <property type="match status" value="1"/>
</dbReference>
<reference evidence="2 3" key="1">
    <citation type="journal article" date="2016" name="Mol. Biol. Evol.">
        <title>Comparative Genomics of Early-Diverging Mushroom-Forming Fungi Provides Insights into the Origins of Lignocellulose Decay Capabilities.</title>
        <authorList>
            <person name="Nagy L.G."/>
            <person name="Riley R."/>
            <person name="Tritt A."/>
            <person name="Adam C."/>
            <person name="Daum C."/>
            <person name="Floudas D."/>
            <person name="Sun H."/>
            <person name="Yadav J.S."/>
            <person name="Pangilinan J."/>
            <person name="Larsson K.H."/>
            <person name="Matsuura K."/>
            <person name="Barry K."/>
            <person name="Labutti K."/>
            <person name="Kuo R."/>
            <person name="Ohm R.A."/>
            <person name="Bhattacharya S.S."/>
            <person name="Shirouzu T."/>
            <person name="Yoshinaga Y."/>
            <person name="Martin F.M."/>
            <person name="Grigoriev I.V."/>
            <person name="Hibbett D.S."/>
        </authorList>
    </citation>
    <scope>NUCLEOTIDE SEQUENCE [LARGE SCALE GENOMIC DNA]</scope>
    <source>
        <strain evidence="2 3">HHB12733</strain>
    </source>
</reference>
<name>A0A165JME4_9BASI</name>
<dbReference type="AlphaFoldDB" id="A0A165JME4"/>
<dbReference type="InterPro" id="IPR002347">
    <property type="entry name" value="SDR_fam"/>
</dbReference>
<proteinExistence type="predicted"/>
<keyword evidence="3" id="KW-1185">Reference proteome</keyword>
<dbReference type="STRING" id="1353952.A0A165JME4"/>
<gene>
    <name evidence="2" type="ORF">CALCODRAFT_426906</name>
</gene>
<dbReference type="Proteomes" id="UP000076842">
    <property type="component" value="Unassembled WGS sequence"/>
</dbReference>
<dbReference type="InterPro" id="IPR036291">
    <property type="entry name" value="NAD(P)-bd_dom_sf"/>
</dbReference>
<dbReference type="EMBL" id="KV423919">
    <property type="protein sequence ID" value="KZT62033.1"/>
    <property type="molecule type" value="Genomic_DNA"/>
</dbReference>
<dbReference type="SUPFAM" id="SSF51735">
    <property type="entry name" value="NAD(P)-binding Rossmann-fold domains"/>
    <property type="match status" value="1"/>
</dbReference>
<evidence type="ECO:0000313" key="3">
    <source>
        <dbReference type="Proteomes" id="UP000076842"/>
    </source>
</evidence>
<sequence>MSTTFTEFIWTQWAPLPSVKSFARPLTGRTVLLTGGNVGLGLEASKHLATLGPARLIVTSRSASRAEDALAQITAAGKGKVGSVECWEVDLGVFDSVKALAERFASEGGGKLDLLILNAGVAGMQWKETPEGWEEMLQVNHLSTALLALRLLPFLLAADANPPTPRVVVLSSGVHHWVPDVKEVEAASMLRKLNDREYCEKEGLVQRRYPLTKLFNVFFTRELASRLPASTPLTINALNPGFCRSSLARNLRSWAFWLQTQLLARTTEAGSRTIVHAAVGADLDGKSGVYCEHCRTGPVAPLVASERGEEIQKKLWTDTIEELTLVDPEVPRIIKQYLSWA</sequence>
<dbReference type="OrthoDB" id="542013at2759"/>
<dbReference type="Pfam" id="PF00106">
    <property type="entry name" value="adh_short"/>
    <property type="match status" value="1"/>
</dbReference>
<dbReference type="InParanoid" id="A0A165JME4"/>
<protein>
    <submittedName>
        <fullName evidence="2">NAD(P)-binding protein</fullName>
    </submittedName>
</protein>
<keyword evidence="1" id="KW-0560">Oxidoreductase</keyword>
<dbReference type="PANTHER" id="PTHR43157:SF31">
    <property type="entry name" value="PHOSPHATIDYLINOSITOL-GLYCAN BIOSYNTHESIS CLASS F PROTEIN"/>
    <property type="match status" value="1"/>
</dbReference>